<keyword evidence="1" id="KW-0812">Transmembrane</keyword>
<proteinExistence type="predicted"/>
<dbReference type="EMBL" id="MFLC01000012">
    <property type="protein sequence ID" value="OGG55174.1"/>
    <property type="molecule type" value="Genomic_DNA"/>
</dbReference>
<comment type="caution">
    <text evidence="2">The sequence shown here is derived from an EMBL/GenBank/DDBJ whole genome shotgun (WGS) entry which is preliminary data.</text>
</comment>
<gene>
    <name evidence="2" type="ORF">A3D62_02595</name>
</gene>
<accession>A0A1F6D162</accession>
<feature type="transmembrane region" description="Helical" evidence="1">
    <location>
        <begin position="101"/>
        <end position="123"/>
    </location>
</feature>
<feature type="transmembrane region" description="Helical" evidence="1">
    <location>
        <begin position="7"/>
        <end position="33"/>
    </location>
</feature>
<feature type="transmembrane region" description="Helical" evidence="1">
    <location>
        <begin position="39"/>
        <end position="57"/>
    </location>
</feature>
<protein>
    <recommendedName>
        <fullName evidence="4">VanZ-like domain-containing protein</fullName>
    </recommendedName>
</protein>
<keyword evidence="1" id="KW-0472">Membrane</keyword>
<keyword evidence="1" id="KW-1133">Transmembrane helix</keyword>
<dbReference type="Pfam" id="PF09997">
    <property type="entry name" value="DUF2238"/>
    <property type="match status" value="1"/>
</dbReference>
<sequence length="134" mass="15198">MYRHPLFIFIFALMSLIALLHTAATELFLYWLYPWFDTLVHFLGGLFIGLSALWLFFESRYIALKRSALRAFLVTLGAIIVVGIGWEIFELVAGIPIEDNFVADTITDLSMDVLGAMLGYLAFKKLYLSVTHDA</sequence>
<dbReference type="Proteomes" id="UP000177659">
    <property type="component" value="Unassembled WGS sequence"/>
</dbReference>
<organism evidence="2 3">
    <name type="scientific">Candidatus Kaiserbacteria bacterium RIFCSPHIGHO2_02_FULL_49_11</name>
    <dbReference type="NCBI Taxonomy" id="1798489"/>
    <lineage>
        <taxon>Bacteria</taxon>
        <taxon>Candidatus Kaiseribacteriota</taxon>
    </lineage>
</organism>
<evidence type="ECO:0000256" key="1">
    <source>
        <dbReference type="SAM" id="Phobius"/>
    </source>
</evidence>
<reference evidence="2 3" key="1">
    <citation type="journal article" date="2016" name="Nat. Commun.">
        <title>Thousands of microbial genomes shed light on interconnected biogeochemical processes in an aquifer system.</title>
        <authorList>
            <person name="Anantharaman K."/>
            <person name="Brown C.T."/>
            <person name="Hug L.A."/>
            <person name="Sharon I."/>
            <person name="Castelle C.J."/>
            <person name="Probst A.J."/>
            <person name="Thomas B.C."/>
            <person name="Singh A."/>
            <person name="Wilkins M.J."/>
            <person name="Karaoz U."/>
            <person name="Brodie E.L."/>
            <person name="Williams K.H."/>
            <person name="Hubbard S.S."/>
            <person name="Banfield J.F."/>
        </authorList>
    </citation>
    <scope>NUCLEOTIDE SEQUENCE [LARGE SCALE GENOMIC DNA]</scope>
</reference>
<dbReference type="InterPro" id="IPR014509">
    <property type="entry name" value="YjdF-like"/>
</dbReference>
<evidence type="ECO:0008006" key="4">
    <source>
        <dbReference type="Google" id="ProtNLM"/>
    </source>
</evidence>
<evidence type="ECO:0000313" key="3">
    <source>
        <dbReference type="Proteomes" id="UP000177659"/>
    </source>
</evidence>
<dbReference type="AlphaFoldDB" id="A0A1F6D162"/>
<feature type="transmembrane region" description="Helical" evidence="1">
    <location>
        <begin position="69"/>
        <end position="89"/>
    </location>
</feature>
<name>A0A1F6D162_9BACT</name>
<evidence type="ECO:0000313" key="2">
    <source>
        <dbReference type="EMBL" id="OGG55174.1"/>
    </source>
</evidence>